<comment type="similarity">
    <text evidence="1">Belongs to the IMPACT family.</text>
</comment>
<evidence type="ECO:0000313" key="3">
    <source>
        <dbReference type="EMBL" id="MEV8156891.1"/>
    </source>
</evidence>
<evidence type="ECO:0000256" key="1">
    <source>
        <dbReference type="ARBA" id="ARBA00007665"/>
    </source>
</evidence>
<dbReference type="Gene3D" id="3.30.230.30">
    <property type="entry name" value="Impact, N-terminal domain"/>
    <property type="match status" value="1"/>
</dbReference>
<sequence>MSPELFAEPAAAPRVSYTVPRAGTVHSAELEIKKSRFLALLTRVDTEDEARQFIARTASEHRDARHHCSAFLVGPHREIGRSSDDGEPAGTAGVPILQALSSHLTAKQREADGAGDLSDVCAVVVRWFGGIKLGAGGLVRAYSGAVTAALQDAPLIRRVRCRELSLPVPHADAGRVEAEIRARDLVVQPTSYGSEHAILHVLVPDTPSELDAARAVLATVTSGHGEPVTGEPTWQDVPAL</sequence>
<keyword evidence="4" id="KW-1185">Reference proteome</keyword>
<organism evidence="3 4">
    <name type="scientific">Kocuria salsicia</name>
    <dbReference type="NCBI Taxonomy" id="664639"/>
    <lineage>
        <taxon>Bacteria</taxon>
        <taxon>Bacillati</taxon>
        <taxon>Actinomycetota</taxon>
        <taxon>Actinomycetes</taxon>
        <taxon>Micrococcales</taxon>
        <taxon>Micrococcaceae</taxon>
        <taxon>Kocuria</taxon>
    </lineage>
</organism>
<dbReference type="InterPro" id="IPR001498">
    <property type="entry name" value="Impact_N"/>
</dbReference>
<dbReference type="InterPro" id="IPR023582">
    <property type="entry name" value="Impact"/>
</dbReference>
<reference evidence="3 4" key="1">
    <citation type="submission" date="2024-06" db="EMBL/GenBank/DDBJ databases">
        <title>The Natural Products Discovery Center: Release of the First 8490 Sequenced Strains for Exploring Actinobacteria Biosynthetic Diversity.</title>
        <authorList>
            <person name="Kalkreuter E."/>
            <person name="Kautsar S.A."/>
            <person name="Yang D."/>
            <person name="Bader C.D."/>
            <person name="Teijaro C.N."/>
            <person name="Fluegel L."/>
            <person name="Davis C.M."/>
            <person name="Simpson J.R."/>
            <person name="Lauterbach L."/>
            <person name="Steele A.D."/>
            <person name="Gui C."/>
            <person name="Meng S."/>
            <person name="Li G."/>
            <person name="Viehrig K."/>
            <person name="Ye F."/>
            <person name="Su P."/>
            <person name="Kiefer A.F."/>
            <person name="Nichols A."/>
            <person name="Cepeda A.J."/>
            <person name="Yan W."/>
            <person name="Fan B."/>
            <person name="Jiang Y."/>
            <person name="Adhikari A."/>
            <person name="Zheng C.-J."/>
            <person name="Schuster L."/>
            <person name="Cowan T.M."/>
            <person name="Smanski M.J."/>
            <person name="Chevrette M.G."/>
            <person name="De Carvalho L.P.S."/>
            <person name="Shen B."/>
        </authorList>
    </citation>
    <scope>NUCLEOTIDE SEQUENCE [LARGE SCALE GENOMIC DNA]</scope>
    <source>
        <strain evidence="3 4">NPDC079179</strain>
    </source>
</reference>
<accession>A0ABV3K910</accession>
<proteinExistence type="inferred from homology"/>
<feature type="domain" description="Impact N-terminal" evidence="2">
    <location>
        <begin position="33"/>
        <end position="150"/>
    </location>
</feature>
<dbReference type="Pfam" id="PF01205">
    <property type="entry name" value="Impact_N"/>
    <property type="match status" value="1"/>
</dbReference>
<evidence type="ECO:0000259" key="2">
    <source>
        <dbReference type="Pfam" id="PF01205"/>
    </source>
</evidence>
<dbReference type="SUPFAM" id="SSF54211">
    <property type="entry name" value="Ribosomal protein S5 domain 2-like"/>
    <property type="match status" value="1"/>
</dbReference>
<dbReference type="PANTHER" id="PTHR16301">
    <property type="entry name" value="IMPACT-RELATED"/>
    <property type="match status" value="1"/>
</dbReference>
<dbReference type="PANTHER" id="PTHR16301:SF20">
    <property type="entry name" value="IMPACT FAMILY MEMBER YIGZ"/>
    <property type="match status" value="1"/>
</dbReference>
<protein>
    <submittedName>
        <fullName evidence="3">YigZ family protein</fullName>
    </submittedName>
</protein>
<dbReference type="EMBL" id="JBFBLL010000001">
    <property type="protein sequence ID" value="MEV8156891.1"/>
    <property type="molecule type" value="Genomic_DNA"/>
</dbReference>
<dbReference type="RefSeq" id="WP_244944656.1">
    <property type="nucleotide sequence ID" value="NZ_JBFBLL010000001.1"/>
</dbReference>
<evidence type="ECO:0000313" key="4">
    <source>
        <dbReference type="Proteomes" id="UP001553031"/>
    </source>
</evidence>
<dbReference type="InterPro" id="IPR020568">
    <property type="entry name" value="Ribosomal_Su5_D2-typ_SF"/>
</dbReference>
<comment type="caution">
    <text evidence="3">The sequence shown here is derived from an EMBL/GenBank/DDBJ whole genome shotgun (WGS) entry which is preliminary data.</text>
</comment>
<name>A0ABV3K910_9MICC</name>
<gene>
    <name evidence="3" type="ORF">AB0O96_01605</name>
</gene>
<dbReference type="InterPro" id="IPR036956">
    <property type="entry name" value="Impact_N_sf"/>
</dbReference>
<dbReference type="Proteomes" id="UP001553031">
    <property type="component" value="Unassembled WGS sequence"/>
</dbReference>